<dbReference type="InterPro" id="IPR050834">
    <property type="entry name" value="Glycosyltransf_2"/>
</dbReference>
<sequence>MSVIIPTLEAGGALRRLIEALRGQTLAPREIIVIDSASTDGTPDIARECGARVIGIERRDFDHGGTRNLAASHAVGEVLVFMTQDALPAHPEMLERLVGALLSDARVACAYARQVPRDDADVLERLTRAYLYPEQPAVKWKSDLERLGIRTFFCSNVCAAYRRDVFEQLGRFPAPALFNEDLFFAAKCIFADYGVAYAADARVVHSHHYTLGQQFRRYFDNGVSMRGHDAVYAWSGVGRSGGGMVLAVARELVRTRRVRYMPRLIAESAAKFIGYQLGRRYRLLPAALCRRFSMHRGIWDRYYQSRKRADAGAAEGETLQG</sequence>
<dbReference type="Proteomes" id="UP000196475">
    <property type="component" value="Unassembled WGS sequence"/>
</dbReference>
<dbReference type="PANTHER" id="PTHR43685">
    <property type="entry name" value="GLYCOSYLTRANSFERASE"/>
    <property type="match status" value="1"/>
</dbReference>
<dbReference type="GO" id="GO:0044010">
    <property type="term" value="P:single-species biofilm formation"/>
    <property type="evidence" value="ECO:0007669"/>
    <property type="project" value="TreeGrafter"/>
</dbReference>
<dbReference type="EMBL" id="LZRT01000054">
    <property type="protein sequence ID" value="OUM89002.1"/>
    <property type="molecule type" value="Genomic_DNA"/>
</dbReference>
<dbReference type="Pfam" id="PF00535">
    <property type="entry name" value="Glycos_transf_2"/>
    <property type="match status" value="1"/>
</dbReference>
<proteinExistence type="predicted"/>
<gene>
    <name evidence="2" type="ORF">BAA01_10220</name>
</gene>
<organism evidence="2 3">
    <name type="scientific">Bacillus thermozeamaize</name>
    <dbReference type="NCBI Taxonomy" id="230954"/>
    <lineage>
        <taxon>Bacteria</taxon>
        <taxon>Bacillati</taxon>
        <taxon>Bacillota</taxon>
        <taxon>Bacilli</taxon>
        <taxon>Bacillales</taxon>
        <taxon>Bacillaceae</taxon>
        <taxon>Bacillus</taxon>
    </lineage>
</organism>
<dbReference type="AlphaFoldDB" id="A0A1Y3PNP8"/>
<comment type="caution">
    <text evidence="2">The sequence shown here is derived from an EMBL/GenBank/DDBJ whole genome shotgun (WGS) entry which is preliminary data.</text>
</comment>
<dbReference type="SUPFAM" id="SSF53448">
    <property type="entry name" value="Nucleotide-diphospho-sugar transferases"/>
    <property type="match status" value="1"/>
</dbReference>
<reference evidence="3" key="1">
    <citation type="submission" date="2016-06" db="EMBL/GenBank/DDBJ databases">
        <authorList>
            <person name="Nascimento L."/>
            <person name="Pereira R.V."/>
            <person name="Martins L.F."/>
            <person name="Quaggio R.B."/>
            <person name="Silva A.M."/>
            <person name="Setubal J.C."/>
        </authorList>
    </citation>
    <scope>NUCLEOTIDE SEQUENCE [LARGE SCALE GENOMIC DNA]</scope>
</reference>
<name>A0A1Y3PNP8_9BACI</name>
<dbReference type="PANTHER" id="PTHR43685:SF13">
    <property type="entry name" value="O ANTIGEN BIOSYNTHESIS RHAMNOSYLTRANSFERASE RFBN"/>
    <property type="match status" value="1"/>
</dbReference>
<evidence type="ECO:0000259" key="1">
    <source>
        <dbReference type="Pfam" id="PF00535"/>
    </source>
</evidence>
<feature type="domain" description="Glycosyltransferase 2-like" evidence="1">
    <location>
        <begin position="2"/>
        <end position="169"/>
    </location>
</feature>
<dbReference type="InterPro" id="IPR001173">
    <property type="entry name" value="Glyco_trans_2-like"/>
</dbReference>
<evidence type="ECO:0000313" key="3">
    <source>
        <dbReference type="Proteomes" id="UP000196475"/>
    </source>
</evidence>
<evidence type="ECO:0000313" key="2">
    <source>
        <dbReference type="EMBL" id="OUM89002.1"/>
    </source>
</evidence>
<dbReference type="Gene3D" id="3.90.550.10">
    <property type="entry name" value="Spore Coat Polysaccharide Biosynthesis Protein SpsA, Chain A"/>
    <property type="match status" value="1"/>
</dbReference>
<keyword evidence="2" id="KW-0808">Transferase</keyword>
<dbReference type="GO" id="GO:0016740">
    <property type="term" value="F:transferase activity"/>
    <property type="evidence" value="ECO:0007669"/>
    <property type="project" value="UniProtKB-KW"/>
</dbReference>
<accession>A0A1Y3PNP8</accession>
<dbReference type="InterPro" id="IPR029044">
    <property type="entry name" value="Nucleotide-diphossugar_trans"/>
</dbReference>
<protein>
    <submittedName>
        <fullName evidence="2">Glycosyl transferase family 2</fullName>
    </submittedName>
</protein>